<sequence length="825" mass="94830">MAANLNRPADFSENKQKSKIVASFLLPPSAFEKPLSPSPSELDKIKQQVLQLQSENEKLRNTHTQASHQTSVANATQSSHPDYAEELIRRQAREMAEAKAELEALRKTAEHEHTEWARKVKSMEEAHHEEKRRLDKLLQYKDEEYEDRLSRMTSEYERNVEEAQAEATNLQEKIDSLNSSLGAHVVELEERLKEAKKENETKTLHLQEELSQKSQLVEDQRHQISQLKSYIGEQDEAQRSGQMWRLEKEALDNRLKLSHAQQQQLRSELELMEVRYTALNDILLVQEAQLSKSQAKADATNKIKQHKFLITRWREKVFELLVQQKSAEITFRNDENAANQRIADLEERLSSGEAQIEMLTHSLSEKDAQLKMEVNKREQTEQELAATQQVALTLDSQRQIHIQALDALRQFSLRHQQRNEEMMRALEEKSAQLKVFGQRVSFAAGRMELLKSQLIRRSAITFGLSNSNNPNTSNTKNDSKKSMSTSRADEGISRDSEEHLYQELERVMRERDMLATQVREDSDKWTQRLSQSRSQYTSQIEKMRRTVEDLEFDVQQKSKSCVQLTEELTQIKETMEEKDDTIAQLQAELAKHARGVSAVLTDQRLTDEAAWSEKLASVERKLNESKREHAKAVVSLRQLERNHARETERSANLLHTTEEHLSRQLALLQAKLEASERDRNIMVATLRQEGLLTKARSERGEPLRLPLESHQARLEDNDDDDNNDGIKSGLSRQDAERHSSGLDSNTETSAHSAVDNSEENRRPQEDRLINSSYGVNELEPVESVLEDLRALTVAIFDDDEEGEDSRLEESSDVPSAQVTSDRSDS</sequence>
<name>A0AAE0Y536_9GAST</name>
<feature type="region of interest" description="Disordered" evidence="12">
    <location>
        <begin position="695"/>
        <end position="774"/>
    </location>
</feature>
<feature type="coiled-coil region" evidence="11">
    <location>
        <begin position="335"/>
        <end position="390"/>
    </location>
</feature>
<dbReference type="GO" id="GO:0030154">
    <property type="term" value="P:cell differentiation"/>
    <property type="evidence" value="ECO:0007669"/>
    <property type="project" value="UniProtKB-KW"/>
</dbReference>
<keyword evidence="14" id="KW-1185">Reference proteome</keyword>
<keyword evidence="5" id="KW-0217">Developmental protein</keyword>
<evidence type="ECO:0000256" key="7">
    <source>
        <dbReference type="ARBA" id="ARBA00022782"/>
    </source>
</evidence>
<comment type="subcellular location">
    <subcellularLocation>
        <location evidence="3">Cytoplasm</location>
    </subcellularLocation>
    <subcellularLocation>
        <location evidence="2">Nucleus</location>
    </subcellularLocation>
</comment>
<feature type="region of interest" description="Disordered" evidence="12">
    <location>
        <begin position="800"/>
        <end position="825"/>
    </location>
</feature>
<organism evidence="13 14">
    <name type="scientific">Elysia crispata</name>
    <name type="common">lettuce slug</name>
    <dbReference type="NCBI Taxonomy" id="231223"/>
    <lineage>
        <taxon>Eukaryota</taxon>
        <taxon>Metazoa</taxon>
        <taxon>Spiralia</taxon>
        <taxon>Lophotrochozoa</taxon>
        <taxon>Mollusca</taxon>
        <taxon>Gastropoda</taxon>
        <taxon>Heterobranchia</taxon>
        <taxon>Euthyneura</taxon>
        <taxon>Panpulmonata</taxon>
        <taxon>Sacoglossa</taxon>
        <taxon>Placobranchoidea</taxon>
        <taxon>Plakobranchidae</taxon>
        <taxon>Elysia</taxon>
    </lineage>
</organism>
<protein>
    <recommendedName>
        <fullName evidence="4">Coiled-coil alpha-helical rod protein 1</fullName>
    </recommendedName>
    <alternativeName>
        <fullName evidence="10">Alpha-helical coiled-coil rod protein</fullName>
    </alternativeName>
</protein>
<dbReference type="GO" id="GO:0005814">
    <property type="term" value="C:centriole"/>
    <property type="evidence" value="ECO:0007669"/>
    <property type="project" value="TreeGrafter"/>
</dbReference>
<comment type="function">
    <text evidence="1">May be a regulator of keratinocyte proliferation or differentiation.</text>
</comment>
<dbReference type="Pfam" id="PF07111">
    <property type="entry name" value="HCR"/>
    <property type="match status" value="1"/>
</dbReference>
<feature type="compositionally biased region" description="Basic and acidic residues" evidence="12">
    <location>
        <begin position="477"/>
        <end position="497"/>
    </location>
</feature>
<reference evidence="13" key="1">
    <citation type="journal article" date="2023" name="G3 (Bethesda)">
        <title>A reference genome for the long-term kleptoplast-retaining sea slug Elysia crispata morphotype clarki.</title>
        <authorList>
            <person name="Eastman K.E."/>
            <person name="Pendleton A.L."/>
            <person name="Shaikh M.A."/>
            <person name="Suttiyut T."/>
            <person name="Ogas R."/>
            <person name="Tomko P."/>
            <person name="Gavelis G."/>
            <person name="Widhalm J.R."/>
            <person name="Wisecaver J.H."/>
        </authorList>
    </citation>
    <scope>NUCLEOTIDE SEQUENCE</scope>
    <source>
        <strain evidence="13">ECLA1</strain>
    </source>
</reference>
<gene>
    <name evidence="13" type="ORF">RRG08_002584</name>
</gene>
<keyword evidence="7" id="KW-0221">Differentiation</keyword>
<evidence type="ECO:0000313" key="14">
    <source>
        <dbReference type="Proteomes" id="UP001283361"/>
    </source>
</evidence>
<evidence type="ECO:0000256" key="1">
    <source>
        <dbReference type="ARBA" id="ARBA00003936"/>
    </source>
</evidence>
<feature type="compositionally biased region" description="Polar residues" evidence="12">
    <location>
        <begin position="62"/>
        <end position="80"/>
    </location>
</feature>
<feature type="region of interest" description="Disordered" evidence="12">
    <location>
        <begin position="463"/>
        <end position="497"/>
    </location>
</feature>
<accession>A0AAE0Y536</accession>
<dbReference type="AlphaFoldDB" id="A0AAE0Y536"/>
<dbReference type="GO" id="GO:0005634">
    <property type="term" value="C:nucleus"/>
    <property type="evidence" value="ECO:0007669"/>
    <property type="project" value="UniProtKB-SubCell"/>
</dbReference>
<evidence type="ECO:0000256" key="2">
    <source>
        <dbReference type="ARBA" id="ARBA00004123"/>
    </source>
</evidence>
<keyword evidence="9" id="KW-0539">Nucleus</keyword>
<evidence type="ECO:0000313" key="13">
    <source>
        <dbReference type="EMBL" id="KAK3732976.1"/>
    </source>
</evidence>
<evidence type="ECO:0000256" key="12">
    <source>
        <dbReference type="SAM" id="MobiDB-lite"/>
    </source>
</evidence>
<evidence type="ECO:0000256" key="6">
    <source>
        <dbReference type="ARBA" id="ARBA00022490"/>
    </source>
</evidence>
<feature type="compositionally biased region" description="Polar residues" evidence="12">
    <location>
        <begin position="812"/>
        <end position="825"/>
    </location>
</feature>
<dbReference type="PANTHER" id="PTHR46822">
    <property type="entry name" value="COILED-COIL ALPHA-HELICAL ROD PROTEIN 1"/>
    <property type="match status" value="1"/>
</dbReference>
<dbReference type="GO" id="GO:0006611">
    <property type="term" value="P:protein export from nucleus"/>
    <property type="evidence" value="ECO:0007669"/>
    <property type="project" value="TreeGrafter"/>
</dbReference>
<evidence type="ECO:0000256" key="11">
    <source>
        <dbReference type="SAM" id="Coils"/>
    </source>
</evidence>
<feature type="compositionally biased region" description="Low complexity" evidence="12">
    <location>
        <begin position="465"/>
        <end position="476"/>
    </location>
</feature>
<dbReference type="Proteomes" id="UP001283361">
    <property type="component" value="Unassembled WGS sequence"/>
</dbReference>
<evidence type="ECO:0000256" key="3">
    <source>
        <dbReference type="ARBA" id="ARBA00004496"/>
    </source>
</evidence>
<dbReference type="GO" id="GO:0005737">
    <property type="term" value="C:cytoplasm"/>
    <property type="evidence" value="ECO:0007669"/>
    <property type="project" value="UniProtKB-SubCell"/>
</dbReference>
<dbReference type="EMBL" id="JAWDGP010006922">
    <property type="protein sequence ID" value="KAK3732976.1"/>
    <property type="molecule type" value="Genomic_DNA"/>
</dbReference>
<evidence type="ECO:0000256" key="4">
    <source>
        <dbReference type="ARBA" id="ARBA00016468"/>
    </source>
</evidence>
<evidence type="ECO:0000256" key="5">
    <source>
        <dbReference type="ARBA" id="ARBA00022473"/>
    </source>
</evidence>
<evidence type="ECO:0000256" key="8">
    <source>
        <dbReference type="ARBA" id="ARBA00023054"/>
    </source>
</evidence>
<dbReference type="InterPro" id="IPR009800">
    <property type="entry name" value="HCR"/>
</dbReference>
<comment type="caution">
    <text evidence="13">The sequence shown here is derived from an EMBL/GenBank/DDBJ whole genome shotgun (WGS) entry which is preliminary data.</text>
</comment>
<keyword evidence="6" id="KW-0963">Cytoplasm</keyword>
<dbReference type="PANTHER" id="PTHR46822:SF1">
    <property type="entry name" value="COILED-COIL ALPHA-HELICAL ROD PROTEIN 1"/>
    <property type="match status" value="1"/>
</dbReference>
<keyword evidence="8 11" id="KW-0175">Coiled coil</keyword>
<proteinExistence type="predicted"/>
<evidence type="ECO:0000256" key="9">
    <source>
        <dbReference type="ARBA" id="ARBA00023242"/>
    </source>
</evidence>
<feature type="compositionally biased region" description="Polar residues" evidence="12">
    <location>
        <begin position="741"/>
        <end position="755"/>
    </location>
</feature>
<feature type="compositionally biased region" description="Basic and acidic residues" evidence="12">
    <location>
        <begin position="758"/>
        <end position="768"/>
    </location>
</feature>
<evidence type="ECO:0000256" key="10">
    <source>
        <dbReference type="ARBA" id="ARBA00031932"/>
    </source>
</evidence>
<feature type="region of interest" description="Disordered" evidence="12">
    <location>
        <begin position="53"/>
        <end position="81"/>
    </location>
</feature>
<feature type="coiled-coil region" evidence="11">
    <location>
        <begin position="533"/>
        <end position="678"/>
    </location>
</feature>